<feature type="region of interest" description="Disordered" evidence="1">
    <location>
        <begin position="1"/>
        <end position="20"/>
    </location>
</feature>
<protein>
    <submittedName>
        <fullName evidence="3">Uncharacterized protein</fullName>
    </submittedName>
</protein>
<gene>
    <name evidence="3" type="ORF">PDIGIT_LOCUS15707</name>
</gene>
<evidence type="ECO:0000313" key="4">
    <source>
        <dbReference type="Proteomes" id="UP001152607"/>
    </source>
</evidence>
<evidence type="ECO:0000256" key="1">
    <source>
        <dbReference type="SAM" id="MobiDB-lite"/>
    </source>
</evidence>
<comment type="caution">
    <text evidence="3">The sequence shown here is derived from an EMBL/GenBank/DDBJ whole genome shotgun (WGS) entry which is preliminary data.</text>
</comment>
<dbReference type="Proteomes" id="UP001152607">
    <property type="component" value="Unassembled WGS sequence"/>
</dbReference>
<keyword evidence="2" id="KW-0812">Transmembrane</keyword>
<dbReference type="AlphaFoldDB" id="A0A9W4XVL0"/>
<feature type="compositionally biased region" description="Low complexity" evidence="1">
    <location>
        <begin position="107"/>
        <end position="130"/>
    </location>
</feature>
<feature type="region of interest" description="Disordered" evidence="1">
    <location>
        <begin position="95"/>
        <end position="133"/>
    </location>
</feature>
<accession>A0A9W4XVL0</accession>
<evidence type="ECO:0000256" key="2">
    <source>
        <dbReference type="SAM" id="Phobius"/>
    </source>
</evidence>
<sequence>MADAPILASPLPTNRVHSDHFPEPVQSVRAYYEPKSTSSAYSSPSVPLYAESSPPYKNDKKTHIFGLRKSTFWLLVVVGILVVLVTVGGSVGGTLAVQSRNKEPPQTASTASPTSSLNSTTPSSTTSSSNDRYTPPAAQDVAFIDISCPANNKVVSSNGVSYTCIRGKNVGGQDVMAMVAFSLQQCVDACREMNKLSSSTEEPCKGVILAEDLKERYINGNRANCWLKSSMQNAVDCTECVMAVQE</sequence>
<reference evidence="3" key="1">
    <citation type="submission" date="2023-01" db="EMBL/GenBank/DDBJ databases">
        <authorList>
            <person name="Van Ghelder C."/>
            <person name="Rancurel C."/>
        </authorList>
    </citation>
    <scope>NUCLEOTIDE SEQUENCE</scope>
    <source>
        <strain evidence="3">CNCM I-4278</strain>
    </source>
</reference>
<dbReference type="EMBL" id="CAOQHR010000013">
    <property type="protein sequence ID" value="CAI6342500.1"/>
    <property type="molecule type" value="Genomic_DNA"/>
</dbReference>
<evidence type="ECO:0000313" key="3">
    <source>
        <dbReference type="EMBL" id="CAI6342500.1"/>
    </source>
</evidence>
<name>A0A9W4XVL0_9PLEO</name>
<keyword evidence="2" id="KW-1133">Transmembrane helix</keyword>
<proteinExistence type="predicted"/>
<feature type="transmembrane region" description="Helical" evidence="2">
    <location>
        <begin position="72"/>
        <end position="97"/>
    </location>
</feature>
<dbReference type="OrthoDB" id="5358884at2759"/>
<keyword evidence="2" id="KW-0472">Membrane</keyword>
<keyword evidence="4" id="KW-1185">Reference proteome</keyword>
<organism evidence="3 4">
    <name type="scientific">Periconia digitata</name>
    <dbReference type="NCBI Taxonomy" id="1303443"/>
    <lineage>
        <taxon>Eukaryota</taxon>
        <taxon>Fungi</taxon>
        <taxon>Dikarya</taxon>
        <taxon>Ascomycota</taxon>
        <taxon>Pezizomycotina</taxon>
        <taxon>Dothideomycetes</taxon>
        <taxon>Pleosporomycetidae</taxon>
        <taxon>Pleosporales</taxon>
        <taxon>Massarineae</taxon>
        <taxon>Periconiaceae</taxon>
        <taxon>Periconia</taxon>
    </lineage>
</organism>